<gene>
    <name evidence="1" type="ordered locus">GNIT_1037</name>
</gene>
<sequence>MGKSQRSREAKQCDSCGKIEAVLYRIRLSSQAPWIFACSVCQTKAKTQAAYQYGGTWKQTKRN</sequence>
<dbReference type="KEGG" id="gni:GNIT_1037"/>
<proteinExistence type="predicted"/>
<keyword evidence="2" id="KW-1185">Reference proteome</keyword>
<dbReference type="AlphaFoldDB" id="G4QK52"/>
<dbReference type="eggNOG" id="ENOG5031FKU">
    <property type="taxonomic scope" value="Bacteria"/>
</dbReference>
<protein>
    <submittedName>
        <fullName evidence="1">Uncharacterized protein</fullName>
    </submittedName>
</protein>
<dbReference type="EMBL" id="CP003060">
    <property type="protein sequence ID" value="AEP29174.1"/>
    <property type="molecule type" value="Genomic_DNA"/>
</dbReference>
<dbReference type="HOGENOM" id="CLU_174108_1_0_6"/>
<accession>G4QK52</accession>
<dbReference type="Proteomes" id="UP000009282">
    <property type="component" value="Chromosome"/>
</dbReference>
<name>G4QK52_GLANF</name>
<organism evidence="1 2">
    <name type="scientific">Glaciecola nitratireducens (strain JCM 12485 / KCTC 12276 / FR1064)</name>
    <dbReference type="NCBI Taxonomy" id="1085623"/>
    <lineage>
        <taxon>Bacteria</taxon>
        <taxon>Pseudomonadati</taxon>
        <taxon>Pseudomonadota</taxon>
        <taxon>Gammaproteobacteria</taxon>
        <taxon>Alteromonadales</taxon>
        <taxon>Alteromonadaceae</taxon>
        <taxon>Brumicola</taxon>
    </lineage>
</organism>
<reference evidence="1 2" key="1">
    <citation type="journal article" date="2011" name="J. Bacteriol.">
        <title>Complete genome sequence of seawater bacterium Glaciecola nitratireducens FR1064T.</title>
        <authorList>
            <person name="Bian F."/>
            <person name="Qin Q.L."/>
            <person name="Xie B.B."/>
            <person name="Shu Y.L."/>
            <person name="Zhang X.Y."/>
            <person name="Yu Y."/>
            <person name="Chen B."/>
            <person name="Chen X.L."/>
            <person name="Zhou B.C."/>
            <person name="Zhang Y.Z."/>
        </authorList>
    </citation>
    <scope>NUCLEOTIDE SEQUENCE [LARGE SCALE GENOMIC DNA]</scope>
    <source>
        <strain evidence="2">JCM 12485 / KCTC 12276 / FR1064</strain>
    </source>
</reference>
<evidence type="ECO:0000313" key="1">
    <source>
        <dbReference type="EMBL" id="AEP29174.1"/>
    </source>
</evidence>
<evidence type="ECO:0000313" key="2">
    <source>
        <dbReference type="Proteomes" id="UP000009282"/>
    </source>
</evidence>